<gene>
    <name evidence="1" type="ORF">HYPDE_26108</name>
</gene>
<evidence type="ECO:0000313" key="2">
    <source>
        <dbReference type="Proteomes" id="UP000005952"/>
    </source>
</evidence>
<sequence length="129" mass="13792">MARKTRANRRTISAALTLLGVIFYASLLSNHLVSEFRQMLAAADSGSFSDDICHAGQSHSSKPVKDAPSCPFCKGLAAFQLAVTATAPIVRPIEVSGQRIRESESTLLAIRFIINARSRGPPPARTAIA</sequence>
<dbReference type="RefSeq" id="WP_015596941.1">
    <property type="nucleotide sequence ID" value="NC_021172.1"/>
</dbReference>
<protein>
    <recommendedName>
        <fullName evidence="3">DUF2946 domain-containing protein</fullName>
    </recommendedName>
</protein>
<name>N0B0D2_9HYPH</name>
<dbReference type="OrthoDB" id="7932461at2"/>
<dbReference type="HOGENOM" id="CLU_1945844_0_0_5"/>
<evidence type="ECO:0008006" key="3">
    <source>
        <dbReference type="Google" id="ProtNLM"/>
    </source>
</evidence>
<dbReference type="InterPro" id="IPR021333">
    <property type="entry name" value="DUF2946"/>
</dbReference>
<reference evidence="1 2" key="1">
    <citation type="journal article" date="2013" name="Genome Announc.">
        <title>Genome sequences for three denitrifying bacterial strains isolated from a uranium- and nitrate-contaminated subsurface environment.</title>
        <authorList>
            <person name="Venkatramanan R."/>
            <person name="Prakash O."/>
            <person name="Woyke T."/>
            <person name="Chain P."/>
            <person name="Goodwin L.A."/>
            <person name="Watson D."/>
            <person name="Brooks S."/>
            <person name="Kostka J.E."/>
            <person name="Green S.J."/>
        </authorList>
    </citation>
    <scope>NUCLEOTIDE SEQUENCE [LARGE SCALE GENOMIC DNA]</scope>
    <source>
        <strain evidence="1 2">1NES1</strain>
    </source>
</reference>
<proteinExistence type="predicted"/>
<dbReference type="STRING" id="670307.HYPDE_26108"/>
<organism evidence="1 2">
    <name type="scientific">Hyphomicrobium denitrificans 1NES1</name>
    <dbReference type="NCBI Taxonomy" id="670307"/>
    <lineage>
        <taxon>Bacteria</taxon>
        <taxon>Pseudomonadati</taxon>
        <taxon>Pseudomonadota</taxon>
        <taxon>Alphaproteobacteria</taxon>
        <taxon>Hyphomicrobiales</taxon>
        <taxon>Hyphomicrobiaceae</taxon>
        <taxon>Hyphomicrobium</taxon>
    </lineage>
</organism>
<dbReference type="KEGG" id="hdt:HYPDE_26108"/>
<dbReference type="EMBL" id="CP005587">
    <property type="protein sequence ID" value="AGK56904.1"/>
    <property type="molecule type" value="Genomic_DNA"/>
</dbReference>
<accession>N0B0D2</accession>
<keyword evidence="2" id="KW-1185">Reference proteome</keyword>
<dbReference type="AlphaFoldDB" id="N0B0D2"/>
<dbReference type="Pfam" id="PF11162">
    <property type="entry name" value="DUF2946"/>
    <property type="match status" value="1"/>
</dbReference>
<evidence type="ECO:0000313" key="1">
    <source>
        <dbReference type="EMBL" id="AGK56904.1"/>
    </source>
</evidence>
<dbReference type="Proteomes" id="UP000005952">
    <property type="component" value="Chromosome"/>
</dbReference>